<keyword evidence="3" id="KW-0808">Transferase</keyword>
<dbReference type="GO" id="GO:0005524">
    <property type="term" value="F:ATP binding"/>
    <property type="evidence" value="ECO:0007669"/>
    <property type="project" value="UniProtKB-KW"/>
</dbReference>
<comment type="catalytic activity">
    <reaction evidence="1">
        <text>L-glutamyl-tRNA(Gln) + L-glutamine + ATP + H2O = L-glutaminyl-tRNA(Gln) + L-glutamate + ADP + phosphate + H(+)</text>
        <dbReference type="Rhea" id="RHEA:17521"/>
        <dbReference type="Rhea" id="RHEA-COMP:9681"/>
        <dbReference type="Rhea" id="RHEA-COMP:9684"/>
        <dbReference type="ChEBI" id="CHEBI:15377"/>
        <dbReference type="ChEBI" id="CHEBI:15378"/>
        <dbReference type="ChEBI" id="CHEBI:29985"/>
        <dbReference type="ChEBI" id="CHEBI:30616"/>
        <dbReference type="ChEBI" id="CHEBI:43474"/>
        <dbReference type="ChEBI" id="CHEBI:58359"/>
        <dbReference type="ChEBI" id="CHEBI:78520"/>
        <dbReference type="ChEBI" id="CHEBI:78521"/>
        <dbReference type="ChEBI" id="CHEBI:456216"/>
    </reaction>
</comment>
<comment type="function">
    <text evidence="1">Allows the formation of correctly charged Asn-tRNA(Asn) or Gln-tRNA(Gln) through the transamidation of misacylated Asp-tRNA(Asn) or Glu-tRNA(Gln) in organisms which lack either or both of asparaginyl-tRNA or glutaminyl-tRNA synthetases. The reaction takes place in the presence of glutamine and ATP through an activated phospho-Asp-tRNA(Asn) or phospho-Glu-tRNA(Gln).</text>
</comment>
<dbReference type="EMBL" id="CP045725">
    <property type="protein sequence ID" value="QGF24481.1"/>
    <property type="molecule type" value="Genomic_DNA"/>
</dbReference>
<dbReference type="PANTHER" id="PTHR15004">
    <property type="entry name" value="GLUTAMYL-TRNA(GLN) AMIDOTRANSFERASE SUBUNIT C, MITOCHONDRIAL"/>
    <property type="match status" value="1"/>
</dbReference>
<dbReference type="Proteomes" id="UP000386847">
    <property type="component" value="Chromosome"/>
</dbReference>
<evidence type="ECO:0000256" key="2">
    <source>
        <dbReference type="SAM" id="MobiDB-lite"/>
    </source>
</evidence>
<dbReference type="Gene3D" id="1.10.20.60">
    <property type="entry name" value="Glu-tRNAGln amidotransferase C subunit, N-terminal domain"/>
    <property type="match status" value="1"/>
</dbReference>
<dbReference type="GO" id="GO:0016740">
    <property type="term" value="F:transferase activity"/>
    <property type="evidence" value="ECO:0007669"/>
    <property type="project" value="UniProtKB-KW"/>
</dbReference>
<dbReference type="PANTHER" id="PTHR15004:SF0">
    <property type="entry name" value="GLUTAMYL-TRNA(GLN) AMIDOTRANSFERASE SUBUNIT C, MITOCHONDRIAL"/>
    <property type="match status" value="1"/>
</dbReference>
<keyword evidence="4" id="KW-1185">Reference proteome</keyword>
<keyword evidence="1" id="KW-0648">Protein biosynthesis</keyword>
<dbReference type="AlphaFoldDB" id="A0A5Q2FDM4"/>
<name>A0A5Q2FDM4_9ACTN</name>
<comment type="subunit">
    <text evidence="1">Heterotrimer of A, B and C subunits.</text>
</comment>
<protein>
    <recommendedName>
        <fullName evidence="1">Aspartyl/glutamyl-tRNA(Asn/Gln) amidotransferase subunit C</fullName>
        <shortName evidence="1">Asp/Glu-ADT subunit C</shortName>
        <ecNumber evidence="1">6.3.5.-</ecNumber>
    </recommendedName>
</protein>
<dbReference type="NCBIfam" id="TIGR00135">
    <property type="entry name" value="gatC"/>
    <property type="match status" value="1"/>
</dbReference>
<dbReference type="Pfam" id="PF02686">
    <property type="entry name" value="GatC"/>
    <property type="match status" value="1"/>
</dbReference>
<evidence type="ECO:0000256" key="1">
    <source>
        <dbReference type="HAMAP-Rule" id="MF_00122"/>
    </source>
</evidence>
<dbReference type="InterPro" id="IPR036113">
    <property type="entry name" value="Asp/Glu-ADT_sf_sub_c"/>
</dbReference>
<dbReference type="InterPro" id="IPR003837">
    <property type="entry name" value="GatC"/>
</dbReference>
<keyword evidence="1" id="KW-0436">Ligase</keyword>
<feature type="compositionally biased region" description="Basic and acidic residues" evidence="2">
    <location>
        <begin position="13"/>
        <end position="24"/>
    </location>
</feature>
<dbReference type="GO" id="GO:0006450">
    <property type="term" value="P:regulation of translational fidelity"/>
    <property type="evidence" value="ECO:0007669"/>
    <property type="project" value="InterPro"/>
</dbReference>
<proteinExistence type="inferred from homology"/>
<dbReference type="GO" id="GO:0050567">
    <property type="term" value="F:glutaminyl-tRNA synthase (glutamine-hydrolyzing) activity"/>
    <property type="evidence" value="ECO:0007669"/>
    <property type="project" value="UniProtKB-UniRule"/>
</dbReference>
<keyword evidence="1" id="KW-0067">ATP-binding</keyword>
<evidence type="ECO:0000313" key="4">
    <source>
        <dbReference type="Proteomes" id="UP000386847"/>
    </source>
</evidence>
<sequence length="127" mass="13723">MRGAAGPSAAAPDRGRLPGHDTPDPRSCTVALSQDEVARLAQLARIDLSTEELAHLAPQLDVILEAVARVADVATDDVVPTSHPVPMTNVFRVDEVRTSLPVEDVLAMAPDRQDDRFRVPRILGEEQ</sequence>
<feature type="region of interest" description="Disordered" evidence="2">
    <location>
        <begin position="1"/>
        <end position="27"/>
    </location>
</feature>
<reference evidence="3 4" key="1">
    <citation type="submission" date="2019-10" db="EMBL/GenBank/DDBJ databases">
        <title>Genomic analysis of Raineyella sp. CBA3103.</title>
        <authorList>
            <person name="Roh S.W."/>
        </authorList>
    </citation>
    <scope>NUCLEOTIDE SEQUENCE [LARGE SCALE GENOMIC DNA]</scope>
    <source>
        <strain evidence="3 4">CBA3103</strain>
    </source>
</reference>
<comment type="similarity">
    <text evidence="1">Belongs to the GatC family.</text>
</comment>
<gene>
    <name evidence="1 3" type="primary">gatC</name>
    <name evidence="3" type="ORF">Rai3103_13410</name>
</gene>
<dbReference type="SUPFAM" id="SSF141000">
    <property type="entry name" value="Glu-tRNAGln amidotransferase C subunit"/>
    <property type="match status" value="1"/>
</dbReference>
<dbReference type="GO" id="GO:0070681">
    <property type="term" value="P:glutaminyl-tRNAGln biosynthesis via transamidation"/>
    <property type="evidence" value="ECO:0007669"/>
    <property type="project" value="TreeGrafter"/>
</dbReference>
<comment type="catalytic activity">
    <reaction evidence="1">
        <text>L-aspartyl-tRNA(Asn) + L-glutamine + ATP + H2O = L-asparaginyl-tRNA(Asn) + L-glutamate + ADP + phosphate + 2 H(+)</text>
        <dbReference type="Rhea" id="RHEA:14513"/>
        <dbReference type="Rhea" id="RHEA-COMP:9674"/>
        <dbReference type="Rhea" id="RHEA-COMP:9677"/>
        <dbReference type="ChEBI" id="CHEBI:15377"/>
        <dbReference type="ChEBI" id="CHEBI:15378"/>
        <dbReference type="ChEBI" id="CHEBI:29985"/>
        <dbReference type="ChEBI" id="CHEBI:30616"/>
        <dbReference type="ChEBI" id="CHEBI:43474"/>
        <dbReference type="ChEBI" id="CHEBI:58359"/>
        <dbReference type="ChEBI" id="CHEBI:78515"/>
        <dbReference type="ChEBI" id="CHEBI:78516"/>
        <dbReference type="ChEBI" id="CHEBI:456216"/>
    </reaction>
</comment>
<evidence type="ECO:0000313" key="3">
    <source>
        <dbReference type="EMBL" id="QGF24481.1"/>
    </source>
</evidence>
<accession>A0A5Q2FDM4</accession>
<dbReference type="GO" id="GO:0050566">
    <property type="term" value="F:asparaginyl-tRNA synthase (glutamine-hydrolyzing) activity"/>
    <property type="evidence" value="ECO:0007669"/>
    <property type="project" value="RHEA"/>
</dbReference>
<dbReference type="KEGG" id="rain:Rai3103_13410"/>
<dbReference type="GO" id="GO:0006412">
    <property type="term" value="P:translation"/>
    <property type="evidence" value="ECO:0007669"/>
    <property type="project" value="UniProtKB-UniRule"/>
</dbReference>
<organism evidence="3 4">
    <name type="scientific">Raineyella fluvialis</name>
    <dbReference type="NCBI Taxonomy" id="2662261"/>
    <lineage>
        <taxon>Bacteria</taxon>
        <taxon>Bacillati</taxon>
        <taxon>Actinomycetota</taxon>
        <taxon>Actinomycetes</taxon>
        <taxon>Propionibacteriales</taxon>
        <taxon>Propionibacteriaceae</taxon>
        <taxon>Raineyella</taxon>
    </lineage>
</organism>
<dbReference type="EC" id="6.3.5.-" evidence="1"/>
<dbReference type="HAMAP" id="MF_00122">
    <property type="entry name" value="GatC"/>
    <property type="match status" value="1"/>
</dbReference>
<keyword evidence="1" id="KW-0547">Nucleotide-binding</keyword>